<reference evidence="1 2" key="1">
    <citation type="journal article" date="2019" name="Sci. Rep.">
        <title>Orb-weaving spider Araneus ventricosus genome elucidates the spidroin gene catalogue.</title>
        <authorList>
            <person name="Kono N."/>
            <person name="Nakamura H."/>
            <person name="Ohtoshi R."/>
            <person name="Moran D.A.P."/>
            <person name="Shinohara A."/>
            <person name="Yoshida Y."/>
            <person name="Fujiwara M."/>
            <person name="Mori M."/>
            <person name="Tomita M."/>
            <person name="Arakawa K."/>
        </authorList>
    </citation>
    <scope>NUCLEOTIDE SEQUENCE [LARGE SCALE GENOMIC DNA]</scope>
</reference>
<dbReference type="EMBL" id="BGPR01023243">
    <property type="protein sequence ID" value="GBN90267.1"/>
    <property type="molecule type" value="Genomic_DNA"/>
</dbReference>
<evidence type="ECO:0000313" key="2">
    <source>
        <dbReference type="Proteomes" id="UP000499080"/>
    </source>
</evidence>
<evidence type="ECO:0000313" key="1">
    <source>
        <dbReference type="EMBL" id="GBN90267.1"/>
    </source>
</evidence>
<gene>
    <name evidence="1" type="ORF">AVEN_140791_1</name>
</gene>
<organism evidence="1 2">
    <name type="scientific">Araneus ventricosus</name>
    <name type="common">Orbweaver spider</name>
    <name type="synonym">Epeira ventricosa</name>
    <dbReference type="NCBI Taxonomy" id="182803"/>
    <lineage>
        <taxon>Eukaryota</taxon>
        <taxon>Metazoa</taxon>
        <taxon>Ecdysozoa</taxon>
        <taxon>Arthropoda</taxon>
        <taxon>Chelicerata</taxon>
        <taxon>Arachnida</taxon>
        <taxon>Araneae</taxon>
        <taxon>Araneomorphae</taxon>
        <taxon>Entelegynae</taxon>
        <taxon>Araneoidea</taxon>
        <taxon>Araneidae</taxon>
        <taxon>Araneus</taxon>
    </lineage>
</organism>
<keyword evidence="2" id="KW-1185">Reference proteome</keyword>
<evidence type="ECO:0008006" key="3">
    <source>
        <dbReference type="Google" id="ProtNLM"/>
    </source>
</evidence>
<protein>
    <recommendedName>
        <fullName evidence="3">Reverse transcriptase domain-containing protein</fullName>
    </recommendedName>
</protein>
<comment type="caution">
    <text evidence="1">The sequence shown here is derived from an EMBL/GenBank/DDBJ whole genome shotgun (WGS) entry which is preliminary data.</text>
</comment>
<name>A0A4Y2SPZ9_ARAVE</name>
<proteinExistence type="predicted"/>
<sequence>MTVTRTKRSVVTFFDGIRRRKISSLLNELEPLHAVIRRHSQRESWIQFVSSITSSTSSKHLWKKVKAANGVYKEFSIPVLNTGHASYSSPLDVANILGQTFAQFSAADSYNFAFVAIKNRAERMTSNFSSRRPFPYNCEFRMFELKADLSKAHDSSPGSDGIAYSMLRHLNSVSLSNILYLFNRVWREQFPTPMARSCCDSHPQTRKRGIHLDPIRNDAIPIVDEIRFLGVIFDRKLTFLPHILQLRKKCEKSLNILKVLSCTSWGADRTSLLRIYQAVILSRIDYGCLVYGSARSAALRRLDT</sequence>
<feature type="non-terminal residue" evidence="1">
    <location>
        <position position="304"/>
    </location>
</feature>
<dbReference type="AlphaFoldDB" id="A0A4Y2SPZ9"/>
<dbReference type="Proteomes" id="UP000499080">
    <property type="component" value="Unassembled WGS sequence"/>
</dbReference>
<accession>A0A4Y2SPZ9</accession>